<dbReference type="Proteomes" id="UP000253908">
    <property type="component" value="Chromosome"/>
</dbReference>
<dbReference type="InterPro" id="IPR002509">
    <property type="entry name" value="NODB_dom"/>
</dbReference>
<dbReference type="PROSITE" id="PS51677">
    <property type="entry name" value="NODB"/>
    <property type="match status" value="1"/>
</dbReference>
<dbReference type="Gene3D" id="3.20.20.370">
    <property type="entry name" value="Glycoside hydrolase/deacetylase"/>
    <property type="match status" value="1"/>
</dbReference>
<feature type="domain" description="NodB homology" evidence="2">
    <location>
        <begin position="84"/>
        <end position="273"/>
    </location>
</feature>
<proteinExistence type="predicted"/>
<evidence type="ECO:0000313" key="4">
    <source>
        <dbReference type="Proteomes" id="UP000253908"/>
    </source>
</evidence>
<dbReference type="SUPFAM" id="SSF88713">
    <property type="entry name" value="Glycoside hydrolase/deacetylase"/>
    <property type="match status" value="1"/>
</dbReference>
<dbReference type="CDD" id="cd10917">
    <property type="entry name" value="CE4_NodB_like_6s_7s"/>
    <property type="match status" value="1"/>
</dbReference>
<evidence type="ECO:0000259" key="2">
    <source>
        <dbReference type="PROSITE" id="PS51677"/>
    </source>
</evidence>
<dbReference type="Pfam" id="PF01522">
    <property type="entry name" value="Polysacc_deac_1"/>
    <property type="match status" value="1"/>
</dbReference>
<dbReference type="GO" id="GO:0016810">
    <property type="term" value="F:hydrolase activity, acting on carbon-nitrogen (but not peptide) bonds"/>
    <property type="evidence" value="ECO:0007669"/>
    <property type="project" value="InterPro"/>
</dbReference>
<dbReference type="PANTHER" id="PTHR10587">
    <property type="entry name" value="GLYCOSYL TRANSFERASE-RELATED"/>
    <property type="match status" value="1"/>
</dbReference>
<organism evidence="3 4">
    <name type="scientific">Oceanobacillus zhaokaii</name>
    <dbReference type="NCBI Taxonomy" id="2052660"/>
    <lineage>
        <taxon>Bacteria</taxon>
        <taxon>Bacillati</taxon>
        <taxon>Bacillota</taxon>
        <taxon>Bacilli</taxon>
        <taxon>Bacillales</taxon>
        <taxon>Bacillaceae</taxon>
        <taxon>Oceanobacillus</taxon>
    </lineage>
</organism>
<protein>
    <submittedName>
        <fullName evidence="3">Polysaccharide deacetylase</fullName>
    </submittedName>
</protein>
<gene>
    <name evidence="3" type="ORF">CUC15_08500</name>
</gene>
<dbReference type="EMBL" id="CP024848">
    <property type="protein sequence ID" value="AXI11136.1"/>
    <property type="molecule type" value="Genomic_DNA"/>
</dbReference>
<dbReference type="GO" id="GO:0005975">
    <property type="term" value="P:carbohydrate metabolic process"/>
    <property type="evidence" value="ECO:0007669"/>
    <property type="project" value="InterPro"/>
</dbReference>
<dbReference type="KEGG" id="ocn:CUC15_08500"/>
<reference evidence="4" key="1">
    <citation type="submission" date="2017-11" db="EMBL/GenBank/DDBJ databases">
        <authorList>
            <person name="Zhu W."/>
        </authorList>
    </citation>
    <scope>NUCLEOTIDE SEQUENCE [LARGE SCALE GENOMIC DNA]</scope>
    <source>
        <strain evidence="4">160</strain>
    </source>
</reference>
<dbReference type="InterPro" id="IPR011330">
    <property type="entry name" value="Glyco_hydro/deAcase_b/a-brl"/>
</dbReference>
<dbReference type="OrthoDB" id="9806342at2"/>
<dbReference type="InterPro" id="IPR050248">
    <property type="entry name" value="Polysacc_deacetylase_ArnD"/>
</dbReference>
<feature type="region of interest" description="Disordered" evidence="1">
    <location>
        <begin position="1"/>
        <end position="54"/>
    </location>
</feature>
<name>A0A345PMA6_9BACI</name>
<feature type="compositionally biased region" description="Polar residues" evidence="1">
    <location>
        <begin position="8"/>
        <end position="19"/>
    </location>
</feature>
<evidence type="ECO:0000313" key="3">
    <source>
        <dbReference type="EMBL" id="AXI11136.1"/>
    </source>
</evidence>
<evidence type="ECO:0000256" key="1">
    <source>
        <dbReference type="SAM" id="MobiDB-lite"/>
    </source>
</evidence>
<sequence length="281" mass="31720">MSMLILTACNSESASQPTIPSEAEKNEPSKNVQEQNSETEEFIEEKKPKVEEDELKEEVEEVSAAYQVSDDSSIIPIKDEINEDVVLLTFDDAPDKYSLQIAETLKSLDASAIFFVNGHFINSPEGKEQLKKIHDMGFLIGNHTYNHPLLTTISEEKQKEEIVSLNNRIEEIIGERPKFFRAPNGVNTDYSKQVVKEEGMVLMNWTYGYDYFEPYMDKDKLTTAMITGEGPEVDVSYSLLKPGANLLMHDREWTAAALADIIKGLRESGYEVVDPNLILTN</sequence>
<accession>A0A345PMA6</accession>
<keyword evidence="4" id="KW-1185">Reference proteome</keyword>
<dbReference type="AlphaFoldDB" id="A0A345PMA6"/>